<reference evidence="1" key="1">
    <citation type="journal article" date="2020" name="Nature">
        <title>Giant virus diversity and host interactions through global metagenomics.</title>
        <authorList>
            <person name="Schulz F."/>
            <person name="Roux S."/>
            <person name="Paez-Espino D."/>
            <person name="Jungbluth S."/>
            <person name="Walsh D.A."/>
            <person name="Denef V.J."/>
            <person name="McMahon K.D."/>
            <person name="Konstantinidis K.T."/>
            <person name="Eloe-Fadrosh E.A."/>
            <person name="Kyrpides N.C."/>
            <person name="Woyke T."/>
        </authorList>
    </citation>
    <scope>NUCLEOTIDE SEQUENCE</scope>
    <source>
        <strain evidence="1">GVMAG-M-3300009161-34</strain>
    </source>
</reference>
<protein>
    <recommendedName>
        <fullName evidence="2">mRNA capping enzyme adenylation domain-containing protein</fullName>
    </recommendedName>
</protein>
<organism evidence="1">
    <name type="scientific">viral metagenome</name>
    <dbReference type="NCBI Taxonomy" id="1070528"/>
    <lineage>
        <taxon>unclassified sequences</taxon>
        <taxon>metagenomes</taxon>
        <taxon>organismal metagenomes</taxon>
    </lineage>
</organism>
<accession>A0A6C0EVT6</accession>
<evidence type="ECO:0008006" key="2">
    <source>
        <dbReference type="Google" id="ProtNLM"/>
    </source>
</evidence>
<name>A0A6C0EVT6_9ZZZZ</name>
<dbReference type="AlphaFoldDB" id="A0A6C0EVT6"/>
<evidence type="ECO:0000313" key="1">
    <source>
        <dbReference type="EMBL" id="QHT33207.1"/>
    </source>
</evidence>
<dbReference type="EMBL" id="MN738960">
    <property type="protein sequence ID" value="QHT33207.1"/>
    <property type="molecule type" value="Genomic_DNA"/>
</dbReference>
<proteinExistence type="predicted"/>
<sequence>MSSSLSSSGSTTSYNIPYDEQTEILRTFPPEIKFSYEKSTHKKVLSDVYVIIPKGRKYFAWFTIRNRKNVCIFLEVGGQNHKITNMFYRHVSFDDSLSYGTIFYGTLFRTNVDIEAGINDNEIFSVENIYFHKGKDVDHYCFGDKLKLIKIIFDNSLRYNTTFFKKSVVFGLPIITTAFMDAYDNIKKLPYSVYSIQYRYLTRGGGNANAHLERSNVIEYYHYVRDGVRDGGDNKQPSPVLSVSPVHKPENIRVIEPIQAPAPTPTNNRVNMRDHLPMQSNEISKIFYVKPDIQNDIYYLYKINTVNCSIISDETAHIPDYKTSVMMNKLFRNIKENINLDSLEESDDEEEFENIQIDKFVDLNKIFKMRCIFNHKFRKWVPVNVV</sequence>